<dbReference type="Proteomes" id="UP000676336">
    <property type="component" value="Unassembled WGS sequence"/>
</dbReference>
<organism evidence="1 2">
    <name type="scientific">Rotaria magnacalcarata</name>
    <dbReference type="NCBI Taxonomy" id="392030"/>
    <lineage>
        <taxon>Eukaryota</taxon>
        <taxon>Metazoa</taxon>
        <taxon>Spiralia</taxon>
        <taxon>Gnathifera</taxon>
        <taxon>Rotifera</taxon>
        <taxon>Eurotatoria</taxon>
        <taxon>Bdelloidea</taxon>
        <taxon>Philodinida</taxon>
        <taxon>Philodinidae</taxon>
        <taxon>Rotaria</taxon>
    </lineage>
</organism>
<gene>
    <name evidence="1" type="ORF">SMN809_LOCUS46872</name>
</gene>
<dbReference type="InterPro" id="IPR036188">
    <property type="entry name" value="FAD/NAD-bd_sf"/>
</dbReference>
<feature type="non-terminal residue" evidence="1">
    <location>
        <position position="51"/>
    </location>
</feature>
<proteinExistence type="predicted"/>
<evidence type="ECO:0000313" key="2">
    <source>
        <dbReference type="Proteomes" id="UP000676336"/>
    </source>
</evidence>
<dbReference type="SUPFAM" id="SSF51971">
    <property type="entry name" value="Nucleotide-binding domain"/>
    <property type="match status" value="1"/>
</dbReference>
<reference evidence="1" key="1">
    <citation type="submission" date="2021-02" db="EMBL/GenBank/DDBJ databases">
        <authorList>
            <person name="Nowell W R."/>
        </authorList>
    </citation>
    <scope>NUCLEOTIDE SEQUENCE</scope>
</reference>
<sequence>MSENQNFMIGIIGSGPIGLECGLHALKHGYQFIIFESGDDIANNVRLWAHV</sequence>
<dbReference type="EMBL" id="CAJOBI010146885">
    <property type="protein sequence ID" value="CAF4793762.1"/>
    <property type="molecule type" value="Genomic_DNA"/>
</dbReference>
<evidence type="ECO:0000313" key="1">
    <source>
        <dbReference type="EMBL" id="CAF4793762.1"/>
    </source>
</evidence>
<comment type="caution">
    <text evidence="1">The sequence shown here is derived from an EMBL/GenBank/DDBJ whole genome shotgun (WGS) entry which is preliminary data.</text>
</comment>
<dbReference type="AlphaFoldDB" id="A0A8S3BMF0"/>
<accession>A0A8S3BMF0</accession>
<dbReference type="Gene3D" id="3.50.50.60">
    <property type="entry name" value="FAD/NAD(P)-binding domain"/>
    <property type="match status" value="1"/>
</dbReference>
<name>A0A8S3BMF0_9BILA</name>
<protein>
    <submittedName>
        <fullName evidence="1">Uncharacterized protein</fullName>
    </submittedName>
</protein>